<dbReference type="AlphaFoldDB" id="A0A3P7JXU7"/>
<dbReference type="EMBL" id="UYYB01147419">
    <property type="protein sequence ID" value="VDM85933.1"/>
    <property type="molecule type" value="Genomic_DNA"/>
</dbReference>
<gene>
    <name evidence="1" type="ORF">SVUK_LOCUS20931</name>
</gene>
<protein>
    <submittedName>
        <fullName evidence="1">Uncharacterized protein</fullName>
    </submittedName>
</protein>
<sequence>MDWSRAEQLRVLRERYYAKILNILLRNLGMCDDTTAILDLLPILADEDLKLYEVIKSLDSCFQFIQC</sequence>
<keyword evidence="2" id="KW-1185">Reference proteome</keyword>
<evidence type="ECO:0000313" key="1">
    <source>
        <dbReference type="EMBL" id="VDM85933.1"/>
    </source>
</evidence>
<accession>A0A3P7JXU7</accession>
<dbReference type="Gene3D" id="1.20.190.50">
    <property type="match status" value="1"/>
</dbReference>
<name>A0A3P7JXU7_STRVU</name>
<dbReference type="OrthoDB" id="3098at2759"/>
<organism evidence="1 2">
    <name type="scientific">Strongylus vulgaris</name>
    <name type="common">Blood worm</name>
    <dbReference type="NCBI Taxonomy" id="40348"/>
    <lineage>
        <taxon>Eukaryota</taxon>
        <taxon>Metazoa</taxon>
        <taxon>Ecdysozoa</taxon>
        <taxon>Nematoda</taxon>
        <taxon>Chromadorea</taxon>
        <taxon>Rhabditida</taxon>
        <taxon>Rhabditina</taxon>
        <taxon>Rhabditomorpha</taxon>
        <taxon>Strongyloidea</taxon>
        <taxon>Strongylidae</taxon>
        <taxon>Strongylus</taxon>
    </lineage>
</organism>
<evidence type="ECO:0000313" key="2">
    <source>
        <dbReference type="Proteomes" id="UP000270094"/>
    </source>
</evidence>
<proteinExistence type="predicted"/>
<dbReference type="Proteomes" id="UP000270094">
    <property type="component" value="Unassembled WGS sequence"/>
</dbReference>
<reference evidence="1 2" key="1">
    <citation type="submission" date="2018-11" db="EMBL/GenBank/DDBJ databases">
        <authorList>
            <consortium name="Pathogen Informatics"/>
        </authorList>
    </citation>
    <scope>NUCLEOTIDE SEQUENCE [LARGE SCALE GENOMIC DNA]</scope>
</reference>